<accession>L1I8R4</accession>
<sequence>METFGNDLLHGLSEISATDKSVVIQDNTKDNGLPRSLQQDPKENHDNQPTEATSHMFSGKDASFPDSGNVPASFSEVESVDADELSRGTNVDDGCDGSDSNSRDGRPAGDTTYRKLFVGGLAWQTTTETLQNHFHVYGELQEVTYKRDEDAQRAVANKSPIMYVNPLLVVVDAL</sequence>
<dbReference type="Proteomes" id="UP000011087">
    <property type="component" value="Unassembled WGS sequence"/>
</dbReference>
<reference evidence="5" key="2">
    <citation type="submission" date="2012-11" db="EMBL/GenBank/DDBJ databases">
        <authorList>
            <person name="Kuo A."/>
            <person name="Curtis B.A."/>
            <person name="Tanifuji G."/>
            <person name="Burki F."/>
            <person name="Gruber A."/>
            <person name="Irimia M."/>
            <person name="Maruyama S."/>
            <person name="Arias M.C."/>
            <person name="Ball S.G."/>
            <person name="Gile G.H."/>
            <person name="Hirakawa Y."/>
            <person name="Hopkins J.F."/>
            <person name="Rensing S.A."/>
            <person name="Schmutz J."/>
            <person name="Symeonidi A."/>
            <person name="Elias M."/>
            <person name="Eveleigh R.J."/>
            <person name="Herman E.K."/>
            <person name="Klute M.J."/>
            <person name="Nakayama T."/>
            <person name="Obornik M."/>
            <person name="Reyes-Prieto A."/>
            <person name="Armbrust E.V."/>
            <person name="Aves S.J."/>
            <person name="Beiko R.G."/>
            <person name="Coutinho P."/>
            <person name="Dacks J.B."/>
            <person name="Durnford D.G."/>
            <person name="Fast N.M."/>
            <person name="Green B.R."/>
            <person name="Grisdale C."/>
            <person name="Hempe F."/>
            <person name="Henrissat B."/>
            <person name="Hoppner M.P."/>
            <person name="Ishida K.-I."/>
            <person name="Kim E."/>
            <person name="Koreny L."/>
            <person name="Kroth P.G."/>
            <person name="Liu Y."/>
            <person name="Malik S.-B."/>
            <person name="Maier U.G."/>
            <person name="McRose D."/>
            <person name="Mock T."/>
            <person name="Neilson J.A."/>
            <person name="Onodera N.T."/>
            <person name="Poole A.M."/>
            <person name="Pritham E.J."/>
            <person name="Richards T.A."/>
            <person name="Rocap G."/>
            <person name="Roy S.W."/>
            <person name="Sarai C."/>
            <person name="Schaack S."/>
            <person name="Shirato S."/>
            <person name="Slamovits C.H."/>
            <person name="Spencer D.F."/>
            <person name="Suzuki S."/>
            <person name="Worden A.Z."/>
            <person name="Zauner S."/>
            <person name="Barry K."/>
            <person name="Bell C."/>
            <person name="Bharti A.K."/>
            <person name="Crow J.A."/>
            <person name="Grimwood J."/>
            <person name="Kramer R."/>
            <person name="Lindquist E."/>
            <person name="Lucas S."/>
            <person name="Salamov A."/>
            <person name="McFadden G.I."/>
            <person name="Lane C.E."/>
            <person name="Keeling P.J."/>
            <person name="Gray M.W."/>
            <person name="Grigoriev I.V."/>
            <person name="Archibald J.M."/>
        </authorList>
    </citation>
    <scope>NUCLEOTIDE SEQUENCE</scope>
    <source>
        <strain evidence="5">CCMP2712</strain>
    </source>
</reference>
<dbReference type="PANTHER" id="PTHR11176:SF57">
    <property type="entry name" value="PROTEIN BOULE"/>
    <property type="match status" value="1"/>
</dbReference>
<dbReference type="EnsemblProtists" id="EKX32623">
    <property type="protein sequence ID" value="EKX32623"/>
    <property type="gene ID" value="GUITHDRAFT_148503"/>
</dbReference>
<dbReference type="OrthoDB" id="439808at2759"/>
<name>L1I8R4_GUITC</name>
<evidence type="ECO:0000313" key="4">
    <source>
        <dbReference type="EnsemblProtists" id="EKX32623"/>
    </source>
</evidence>
<reference evidence="3 5" key="1">
    <citation type="journal article" date="2012" name="Nature">
        <title>Algal genomes reveal evolutionary mosaicism and the fate of nucleomorphs.</title>
        <authorList>
            <consortium name="DOE Joint Genome Institute"/>
            <person name="Curtis B.A."/>
            <person name="Tanifuji G."/>
            <person name="Burki F."/>
            <person name="Gruber A."/>
            <person name="Irimia M."/>
            <person name="Maruyama S."/>
            <person name="Arias M.C."/>
            <person name="Ball S.G."/>
            <person name="Gile G.H."/>
            <person name="Hirakawa Y."/>
            <person name="Hopkins J.F."/>
            <person name="Kuo A."/>
            <person name="Rensing S.A."/>
            <person name="Schmutz J."/>
            <person name="Symeonidi A."/>
            <person name="Elias M."/>
            <person name="Eveleigh R.J."/>
            <person name="Herman E.K."/>
            <person name="Klute M.J."/>
            <person name="Nakayama T."/>
            <person name="Obornik M."/>
            <person name="Reyes-Prieto A."/>
            <person name="Armbrust E.V."/>
            <person name="Aves S.J."/>
            <person name="Beiko R.G."/>
            <person name="Coutinho P."/>
            <person name="Dacks J.B."/>
            <person name="Durnford D.G."/>
            <person name="Fast N.M."/>
            <person name="Green B.R."/>
            <person name="Grisdale C.J."/>
            <person name="Hempel F."/>
            <person name="Henrissat B."/>
            <person name="Hoppner M.P."/>
            <person name="Ishida K."/>
            <person name="Kim E."/>
            <person name="Koreny L."/>
            <person name="Kroth P.G."/>
            <person name="Liu Y."/>
            <person name="Malik S.B."/>
            <person name="Maier U.G."/>
            <person name="McRose D."/>
            <person name="Mock T."/>
            <person name="Neilson J.A."/>
            <person name="Onodera N.T."/>
            <person name="Poole A.M."/>
            <person name="Pritham E.J."/>
            <person name="Richards T.A."/>
            <person name="Rocap G."/>
            <person name="Roy S.W."/>
            <person name="Sarai C."/>
            <person name="Schaack S."/>
            <person name="Shirato S."/>
            <person name="Slamovits C.H."/>
            <person name="Spencer D.F."/>
            <person name="Suzuki S."/>
            <person name="Worden A.Z."/>
            <person name="Zauner S."/>
            <person name="Barry K."/>
            <person name="Bell C."/>
            <person name="Bharti A.K."/>
            <person name="Crow J.A."/>
            <person name="Grimwood J."/>
            <person name="Kramer R."/>
            <person name="Lindquist E."/>
            <person name="Lucas S."/>
            <person name="Salamov A."/>
            <person name="McFadden G.I."/>
            <person name="Lane C.E."/>
            <person name="Keeling P.J."/>
            <person name="Gray M.W."/>
            <person name="Grigoriev I.V."/>
            <person name="Archibald J.M."/>
        </authorList>
    </citation>
    <scope>NUCLEOTIDE SEQUENCE</scope>
    <source>
        <strain evidence="3 5">CCMP2712</strain>
    </source>
</reference>
<dbReference type="InterPro" id="IPR012677">
    <property type="entry name" value="Nucleotide-bd_a/b_plait_sf"/>
</dbReference>
<feature type="region of interest" description="Disordered" evidence="2">
    <location>
        <begin position="15"/>
        <end position="110"/>
    </location>
</feature>
<proteinExistence type="predicted"/>
<evidence type="ECO:0000313" key="3">
    <source>
        <dbReference type="EMBL" id="EKX32623.1"/>
    </source>
</evidence>
<evidence type="ECO:0000313" key="5">
    <source>
        <dbReference type="Proteomes" id="UP000011087"/>
    </source>
</evidence>
<dbReference type="Gene3D" id="3.30.70.330">
    <property type="match status" value="1"/>
</dbReference>
<dbReference type="GO" id="GO:0003723">
    <property type="term" value="F:RNA binding"/>
    <property type="evidence" value="ECO:0007669"/>
    <property type="project" value="UniProtKB-KW"/>
</dbReference>
<dbReference type="eggNOG" id="KOG0149">
    <property type="taxonomic scope" value="Eukaryota"/>
</dbReference>
<dbReference type="SUPFAM" id="SSF54928">
    <property type="entry name" value="RNA-binding domain, RBD"/>
    <property type="match status" value="1"/>
</dbReference>
<reference evidence="4" key="3">
    <citation type="submission" date="2016-03" db="UniProtKB">
        <authorList>
            <consortium name="EnsemblProtists"/>
        </authorList>
    </citation>
    <scope>IDENTIFICATION</scope>
</reference>
<evidence type="ECO:0000256" key="1">
    <source>
        <dbReference type="ARBA" id="ARBA00022884"/>
    </source>
</evidence>
<dbReference type="PANTHER" id="PTHR11176">
    <property type="entry name" value="BOULE-RELATED"/>
    <property type="match status" value="1"/>
</dbReference>
<dbReference type="HOGENOM" id="CLU_1542958_0_0_1"/>
<dbReference type="GeneID" id="17289345"/>
<evidence type="ECO:0008006" key="6">
    <source>
        <dbReference type="Google" id="ProtNLM"/>
    </source>
</evidence>
<keyword evidence="5" id="KW-1185">Reference proteome</keyword>
<dbReference type="KEGG" id="gtt:GUITHDRAFT_148503"/>
<dbReference type="PaxDb" id="55529-EKX32623"/>
<keyword evidence="1" id="KW-0694">RNA-binding</keyword>
<dbReference type="STRING" id="905079.L1I8R4"/>
<protein>
    <recommendedName>
        <fullName evidence="6">RRM domain-containing protein</fullName>
    </recommendedName>
</protein>
<dbReference type="InterPro" id="IPR035979">
    <property type="entry name" value="RBD_domain_sf"/>
</dbReference>
<gene>
    <name evidence="3" type="ORF">GUITHDRAFT_148503</name>
</gene>
<dbReference type="AlphaFoldDB" id="L1I8R4"/>
<organism evidence="3">
    <name type="scientific">Guillardia theta (strain CCMP2712)</name>
    <name type="common">Cryptophyte</name>
    <dbReference type="NCBI Taxonomy" id="905079"/>
    <lineage>
        <taxon>Eukaryota</taxon>
        <taxon>Cryptophyceae</taxon>
        <taxon>Pyrenomonadales</taxon>
        <taxon>Geminigeraceae</taxon>
        <taxon>Guillardia</taxon>
    </lineage>
</organism>
<evidence type="ECO:0000256" key="2">
    <source>
        <dbReference type="SAM" id="MobiDB-lite"/>
    </source>
</evidence>
<dbReference type="EMBL" id="JH993180">
    <property type="protein sequence ID" value="EKX32623.1"/>
    <property type="molecule type" value="Genomic_DNA"/>
</dbReference>
<dbReference type="RefSeq" id="XP_005819603.1">
    <property type="nucleotide sequence ID" value="XM_005819546.1"/>
</dbReference>